<evidence type="ECO:0000259" key="7">
    <source>
        <dbReference type="PROSITE" id="PS50011"/>
    </source>
</evidence>
<dbReference type="SUPFAM" id="SSF56112">
    <property type="entry name" value="Protein kinase-like (PK-like)"/>
    <property type="match status" value="1"/>
</dbReference>
<keyword evidence="3 8" id="KW-0418">Kinase</keyword>
<dbReference type="SMART" id="SM00220">
    <property type="entry name" value="S_TKc"/>
    <property type="match status" value="1"/>
</dbReference>
<evidence type="ECO:0000313" key="9">
    <source>
        <dbReference type="Proteomes" id="UP000324233"/>
    </source>
</evidence>
<keyword evidence="6" id="KW-1133">Transmembrane helix</keyword>
<dbReference type="RefSeq" id="WP_148597903.1">
    <property type="nucleotide sequence ID" value="NZ_CP042997.1"/>
</dbReference>
<feature type="compositionally biased region" description="Basic and acidic residues" evidence="5">
    <location>
        <begin position="1"/>
        <end position="17"/>
    </location>
</feature>
<dbReference type="Proteomes" id="UP000324233">
    <property type="component" value="Chromosome"/>
</dbReference>
<dbReference type="InterPro" id="IPR011009">
    <property type="entry name" value="Kinase-like_dom_sf"/>
</dbReference>
<dbReference type="SUPFAM" id="SSF48452">
    <property type="entry name" value="TPR-like"/>
    <property type="match status" value="1"/>
</dbReference>
<dbReference type="CDD" id="cd14014">
    <property type="entry name" value="STKc_PknB_like"/>
    <property type="match status" value="1"/>
</dbReference>
<keyword evidence="6" id="KW-0812">Transmembrane</keyword>
<feature type="transmembrane region" description="Helical" evidence="6">
    <location>
        <begin position="572"/>
        <end position="591"/>
    </location>
</feature>
<reference evidence="8 9" key="1">
    <citation type="submission" date="2019-08" db="EMBL/GenBank/DDBJ databases">
        <title>Deep-cultivation of Planctomycetes and their phenomic and genomic characterization uncovers novel biology.</title>
        <authorList>
            <person name="Wiegand S."/>
            <person name="Jogler M."/>
            <person name="Boedeker C."/>
            <person name="Pinto D."/>
            <person name="Vollmers J."/>
            <person name="Rivas-Marin E."/>
            <person name="Kohn T."/>
            <person name="Peeters S.H."/>
            <person name="Heuer A."/>
            <person name="Rast P."/>
            <person name="Oberbeckmann S."/>
            <person name="Bunk B."/>
            <person name="Jeske O."/>
            <person name="Meyerdierks A."/>
            <person name="Storesund J.E."/>
            <person name="Kallscheuer N."/>
            <person name="Luecker S."/>
            <person name="Lage O.M."/>
            <person name="Pohl T."/>
            <person name="Merkel B.J."/>
            <person name="Hornburger P."/>
            <person name="Mueller R.-W."/>
            <person name="Bruemmer F."/>
            <person name="Labrenz M."/>
            <person name="Spormann A.M."/>
            <person name="Op den Camp H."/>
            <person name="Overmann J."/>
            <person name="Amann R."/>
            <person name="Jetten M.S.M."/>
            <person name="Mascher T."/>
            <person name="Medema M.H."/>
            <person name="Devos D.P."/>
            <person name="Kaster A.-K."/>
            <person name="Ovreas L."/>
            <person name="Rohde M."/>
            <person name="Galperin M.Y."/>
            <person name="Jogler C."/>
        </authorList>
    </citation>
    <scope>NUCLEOTIDE SEQUENCE [LARGE SCALE GENOMIC DNA]</scope>
    <source>
        <strain evidence="8 9">OJF2</strain>
    </source>
</reference>
<name>A0A5B9WDB0_9BACT</name>
<dbReference type="EMBL" id="CP042997">
    <property type="protein sequence ID" value="QEH38463.1"/>
    <property type="molecule type" value="Genomic_DNA"/>
</dbReference>
<dbReference type="PROSITE" id="PS50011">
    <property type="entry name" value="PROTEIN_KINASE_DOM"/>
    <property type="match status" value="1"/>
</dbReference>
<dbReference type="PANTHER" id="PTHR43289">
    <property type="entry name" value="MITOGEN-ACTIVATED PROTEIN KINASE KINASE KINASE 20-RELATED"/>
    <property type="match status" value="1"/>
</dbReference>
<evidence type="ECO:0000256" key="4">
    <source>
        <dbReference type="ARBA" id="ARBA00022840"/>
    </source>
</evidence>
<keyword evidence="2" id="KW-0547">Nucleotide-binding</keyword>
<evidence type="ECO:0000256" key="6">
    <source>
        <dbReference type="SAM" id="Phobius"/>
    </source>
</evidence>
<dbReference type="OrthoDB" id="6111975at2"/>
<dbReference type="KEGG" id="agv:OJF2_70660"/>
<keyword evidence="6" id="KW-0472">Membrane</keyword>
<evidence type="ECO:0000256" key="5">
    <source>
        <dbReference type="SAM" id="MobiDB-lite"/>
    </source>
</evidence>
<dbReference type="Gene3D" id="1.25.40.10">
    <property type="entry name" value="Tetratricopeptide repeat domain"/>
    <property type="match status" value="1"/>
</dbReference>
<dbReference type="Pfam" id="PF00069">
    <property type="entry name" value="Pkinase"/>
    <property type="match status" value="1"/>
</dbReference>
<sequence length="995" mass="109848">MESTGREDPEPTDDDRGAASPRGSGDDTIYDRFEKSLQEGRSPRIEDLLAEVPEADRAALLGDLLALELSYRRRRGDTPREREYLDRFPTHEAAVRAAFGAMPDPRHALLFGALASGLGLVSQVDLESALLEWVSAKRRPIGHLLLGRRAISPEGLDLLDRVFVEHLALHDGDPLRGLTAIGLPAPVRATLRAIDDPELRGALSALRTSEGERAASDGRFRIIDPQPREGGQGAVFKARDEQFGRIVAMKQVRPGLPPDPDLWARLDVEAKITGRLEHPSIVPAYARGRLEDGRPYYVMRYIDGPTMLDEIRAFHAADARPRSQAERNLAVRTLLGQFVAACRAVDYAHSRGVLHRDLKPHNILLRDHYKYGETLVADWGLATLLDRGPDDADGPDGVWSGEGTVPLANGAVQGTLQYMAPEQAAGRPSRQSDIFGLGATLYHALTGSAPYPRAADRLAGPGETLERVRRADYPPPRRVNPKVPRALEAICLKAMAPEPARRYPSPKELADDVESWLAGERVSAHDPVAARLSRLARRHRVLATAMVAGLILALAAGGLYRSLLRERTLKVLYSNLLLASVFTAMDTLAGAEVPRIPQARDLQKRMALLYADQADAVLKGVRNDPQVTLPVADVHRMTLDVADVHRKAGNLLRVSRDLDGALGQYTRSMDLLDQMWPTASPEQHLQLDSQKLFLLCERAETLRMAGRIREAKSLLDGAKEFLEVLRRTPIDRETMARNEAGFRVYLGALQEESDSQAVALDTYSQAEALLAKSRPRGNEDWVLRSLVILGMANTTRAAEPPPRLAREIDEMIPELRKLDAPPQSNIDARYFLAEMLHARARLGGSSGAPRDEPEADFREAFSLLTGLVEHSPWHEGYALALAATLNDRAECRLGRKEHDGTDKEVMTALTVVAPLLKESDGLVDTRLRARRESSRSYFILARLARGQGDVPGARKWIDRAIAELPGGDDEIHPRDRELVDTYSSWKRGLDRSGTP</sequence>
<gene>
    <name evidence="8" type="primary">pknD_11</name>
    <name evidence="8" type="ORF">OJF2_70660</name>
</gene>
<dbReference type="GO" id="GO:0005524">
    <property type="term" value="F:ATP binding"/>
    <property type="evidence" value="ECO:0007669"/>
    <property type="project" value="UniProtKB-KW"/>
</dbReference>
<keyword evidence="4" id="KW-0067">ATP-binding</keyword>
<dbReference type="InterPro" id="IPR000719">
    <property type="entry name" value="Prot_kinase_dom"/>
</dbReference>
<dbReference type="InterPro" id="IPR011990">
    <property type="entry name" value="TPR-like_helical_dom_sf"/>
</dbReference>
<dbReference type="Gene3D" id="3.30.200.20">
    <property type="entry name" value="Phosphorylase Kinase, domain 1"/>
    <property type="match status" value="1"/>
</dbReference>
<dbReference type="InterPro" id="IPR008271">
    <property type="entry name" value="Ser/Thr_kinase_AS"/>
</dbReference>
<dbReference type="GO" id="GO:0004674">
    <property type="term" value="F:protein serine/threonine kinase activity"/>
    <property type="evidence" value="ECO:0007669"/>
    <property type="project" value="UniProtKB-EC"/>
</dbReference>
<protein>
    <submittedName>
        <fullName evidence="8">Serine/threonine-protein kinase PknD</fullName>
        <ecNumber evidence="8">2.7.11.1</ecNumber>
    </submittedName>
</protein>
<evidence type="ECO:0000256" key="2">
    <source>
        <dbReference type="ARBA" id="ARBA00022741"/>
    </source>
</evidence>
<accession>A0A5B9WDB0</accession>
<dbReference type="PANTHER" id="PTHR43289:SF6">
    <property type="entry name" value="SERINE_THREONINE-PROTEIN KINASE NEKL-3"/>
    <property type="match status" value="1"/>
</dbReference>
<keyword evidence="1 8" id="KW-0808">Transferase</keyword>
<feature type="compositionally biased region" description="Basic and acidic residues" evidence="5">
    <location>
        <begin position="29"/>
        <end position="38"/>
    </location>
</feature>
<dbReference type="EC" id="2.7.11.1" evidence="8"/>
<evidence type="ECO:0000256" key="3">
    <source>
        <dbReference type="ARBA" id="ARBA00022777"/>
    </source>
</evidence>
<proteinExistence type="predicted"/>
<dbReference type="AlphaFoldDB" id="A0A5B9WDB0"/>
<evidence type="ECO:0000256" key="1">
    <source>
        <dbReference type="ARBA" id="ARBA00022679"/>
    </source>
</evidence>
<feature type="region of interest" description="Disordered" evidence="5">
    <location>
        <begin position="1"/>
        <end position="38"/>
    </location>
</feature>
<keyword evidence="9" id="KW-1185">Reference proteome</keyword>
<evidence type="ECO:0000313" key="8">
    <source>
        <dbReference type="EMBL" id="QEH38463.1"/>
    </source>
</evidence>
<dbReference type="Gene3D" id="1.10.510.10">
    <property type="entry name" value="Transferase(Phosphotransferase) domain 1"/>
    <property type="match status" value="1"/>
</dbReference>
<dbReference type="PROSITE" id="PS00108">
    <property type="entry name" value="PROTEIN_KINASE_ST"/>
    <property type="match status" value="1"/>
</dbReference>
<feature type="transmembrane region" description="Helical" evidence="6">
    <location>
        <begin position="541"/>
        <end position="560"/>
    </location>
</feature>
<feature type="domain" description="Protein kinase" evidence="7">
    <location>
        <begin position="221"/>
        <end position="517"/>
    </location>
</feature>
<organism evidence="8 9">
    <name type="scientific">Aquisphaera giovannonii</name>
    <dbReference type="NCBI Taxonomy" id="406548"/>
    <lineage>
        <taxon>Bacteria</taxon>
        <taxon>Pseudomonadati</taxon>
        <taxon>Planctomycetota</taxon>
        <taxon>Planctomycetia</taxon>
        <taxon>Isosphaerales</taxon>
        <taxon>Isosphaeraceae</taxon>
        <taxon>Aquisphaera</taxon>
    </lineage>
</organism>